<evidence type="ECO:0000313" key="2">
    <source>
        <dbReference type="EMBL" id="PTB74454.1"/>
    </source>
</evidence>
<feature type="transmembrane region" description="Helical" evidence="1">
    <location>
        <begin position="29"/>
        <end position="47"/>
    </location>
</feature>
<keyword evidence="1" id="KW-0812">Transmembrane</keyword>
<organism evidence="2 3">
    <name type="scientific">Trichoderma longibrachiatum ATCC 18648</name>
    <dbReference type="NCBI Taxonomy" id="983965"/>
    <lineage>
        <taxon>Eukaryota</taxon>
        <taxon>Fungi</taxon>
        <taxon>Dikarya</taxon>
        <taxon>Ascomycota</taxon>
        <taxon>Pezizomycotina</taxon>
        <taxon>Sordariomycetes</taxon>
        <taxon>Hypocreomycetidae</taxon>
        <taxon>Hypocreales</taxon>
        <taxon>Hypocreaceae</taxon>
        <taxon>Trichoderma</taxon>
    </lineage>
</organism>
<dbReference type="OrthoDB" id="10576706at2759"/>
<keyword evidence="3" id="KW-1185">Reference proteome</keyword>
<keyword evidence="1" id="KW-1133">Transmembrane helix</keyword>
<proteinExistence type="predicted"/>
<evidence type="ECO:0000256" key="1">
    <source>
        <dbReference type="SAM" id="Phobius"/>
    </source>
</evidence>
<protein>
    <submittedName>
        <fullName evidence="2">Uncharacterized protein</fullName>
    </submittedName>
</protein>
<sequence>MTAQGGEKSIITAVGLGGKRSALWHRGPITLCFFIFLSAVSLPHLSFTNSFFLSAPCPLTNPHCSAVGPPAVGHNKPLRPWLPRLRCGDLPALRR</sequence>
<dbReference type="Proteomes" id="UP000240760">
    <property type="component" value="Unassembled WGS sequence"/>
</dbReference>
<reference evidence="2 3" key="1">
    <citation type="submission" date="2016-07" db="EMBL/GenBank/DDBJ databases">
        <title>Multiple horizontal gene transfer events from other fungi enriched the ability of initially mycotrophic Trichoderma (Ascomycota) to feed on dead plant biomass.</title>
        <authorList>
            <consortium name="DOE Joint Genome Institute"/>
            <person name="Aerts A."/>
            <person name="Atanasova L."/>
            <person name="Chenthamara K."/>
            <person name="Zhang J."/>
            <person name="Grujic M."/>
            <person name="Henrissat B."/>
            <person name="Kuo A."/>
            <person name="Salamov A."/>
            <person name="Lipzen A."/>
            <person name="Labutti K."/>
            <person name="Barry K."/>
            <person name="Miao Y."/>
            <person name="Rahimi M.J."/>
            <person name="Shen Q."/>
            <person name="Grigoriev I.V."/>
            <person name="Kubicek C.P."/>
            <person name="Druzhinina I.S."/>
        </authorList>
    </citation>
    <scope>NUCLEOTIDE SEQUENCE [LARGE SCALE GENOMIC DNA]</scope>
    <source>
        <strain evidence="2 3">ATCC 18648</strain>
    </source>
</reference>
<name>A0A2T4BYW4_TRILO</name>
<accession>A0A2T4BYW4</accession>
<gene>
    <name evidence="2" type="ORF">M440DRAFT_1403821</name>
</gene>
<keyword evidence="1" id="KW-0472">Membrane</keyword>
<evidence type="ECO:0000313" key="3">
    <source>
        <dbReference type="Proteomes" id="UP000240760"/>
    </source>
</evidence>
<dbReference type="EMBL" id="KZ679136">
    <property type="protein sequence ID" value="PTB74454.1"/>
    <property type="molecule type" value="Genomic_DNA"/>
</dbReference>
<dbReference type="AlphaFoldDB" id="A0A2T4BYW4"/>